<comment type="caution">
    <text evidence="2">The sequence shown here is derived from an EMBL/GenBank/DDBJ whole genome shotgun (WGS) entry which is preliminary data.</text>
</comment>
<dbReference type="InterPro" id="IPR036047">
    <property type="entry name" value="F-box-like_dom_sf"/>
</dbReference>
<protein>
    <recommendedName>
        <fullName evidence="1">F-box domain-containing protein</fullName>
    </recommendedName>
</protein>
<proteinExistence type="predicted"/>
<keyword evidence="3" id="KW-1185">Reference proteome</keyword>
<reference evidence="2 3" key="1">
    <citation type="journal article" date="2019" name="Nat. Ecol. Evol.">
        <title>Megaphylogeny resolves global patterns of mushroom evolution.</title>
        <authorList>
            <person name="Varga T."/>
            <person name="Krizsan K."/>
            <person name="Foldi C."/>
            <person name="Dima B."/>
            <person name="Sanchez-Garcia M."/>
            <person name="Sanchez-Ramirez S."/>
            <person name="Szollosi G.J."/>
            <person name="Szarkandi J.G."/>
            <person name="Papp V."/>
            <person name="Albert L."/>
            <person name="Andreopoulos W."/>
            <person name="Angelini C."/>
            <person name="Antonin V."/>
            <person name="Barry K.W."/>
            <person name="Bougher N.L."/>
            <person name="Buchanan P."/>
            <person name="Buyck B."/>
            <person name="Bense V."/>
            <person name="Catcheside P."/>
            <person name="Chovatia M."/>
            <person name="Cooper J."/>
            <person name="Damon W."/>
            <person name="Desjardin D."/>
            <person name="Finy P."/>
            <person name="Geml J."/>
            <person name="Haridas S."/>
            <person name="Hughes K."/>
            <person name="Justo A."/>
            <person name="Karasinski D."/>
            <person name="Kautmanova I."/>
            <person name="Kiss B."/>
            <person name="Kocsube S."/>
            <person name="Kotiranta H."/>
            <person name="LaButti K.M."/>
            <person name="Lechner B.E."/>
            <person name="Liimatainen K."/>
            <person name="Lipzen A."/>
            <person name="Lukacs Z."/>
            <person name="Mihaltcheva S."/>
            <person name="Morgado L.N."/>
            <person name="Niskanen T."/>
            <person name="Noordeloos M.E."/>
            <person name="Ohm R.A."/>
            <person name="Ortiz-Santana B."/>
            <person name="Ovrebo C."/>
            <person name="Racz N."/>
            <person name="Riley R."/>
            <person name="Savchenko A."/>
            <person name="Shiryaev A."/>
            <person name="Soop K."/>
            <person name="Spirin V."/>
            <person name="Szebenyi C."/>
            <person name="Tomsovsky M."/>
            <person name="Tulloss R.E."/>
            <person name="Uehling J."/>
            <person name="Grigoriev I.V."/>
            <person name="Vagvolgyi C."/>
            <person name="Papp T."/>
            <person name="Martin F.M."/>
            <person name="Miettinen O."/>
            <person name="Hibbett D.S."/>
            <person name="Nagy L.G."/>
        </authorList>
    </citation>
    <scope>NUCLEOTIDE SEQUENCE [LARGE SCALE GENOMIC DNA]</scope>
    <source>
        <strain evidence="2 3">FP101781</strain>
    </source>
</reference>
<dbReference type="EMBL" id="QPFP01000186">
    <property type="protein sequence ID" value="TEB19537.1"/>
    <property type="molecule type" value="Genomic_DNA"/>
</dbReference>
<dbReference type="SUPFAM" id="SSF52058">
    <property type="entry name" value="L domain-like"/>
    <property type="match status" value="1"/>
</dbReference>
<dbReference type="Gene3D" id="1.20.1280.50">
    <property type="match status" value="1"/>
</dbReference>
<dbReference type="Pfam" id="PF12937">
    <property type="entry name" value="F-box-like"/>
    <property type="match status" value="1"/>
</dbReference>
<feature type="domain" description="F-box" evidence="1">
    <location>
        <begin position="26"/>
        <end position="74"/>
    </location>
</feature>
<evidence type="ECO:0000313" key="2">
    <source>
        <dbReference type="EMBL" id="TEB19537.1"/>
    </source>
</evidence>
<dbReference type="CDD" id="cd09917">
    <property type="entry name" value="F-box_SF"/>
    <property type="match status" value="1"/>
</dbReference>
<dbReference type="STRING" id="71717.A0A4Y7SCS5"/>
<organism evidence="2 3">
    <name type="scientific">Coprinellus micaceus</name>
    <name type="common">Glistening ink-cap mushroom</name>
    <name type="synonym">Coprinus micaceus</name>
    <dbReference type="NCBI Taxonomy" id="71717"/>
    <lineage>
        <taxon>Eukaryota</taxon>
        <taxon>Fungi</taxon>
        <taxon>Dikarya</taxon>
        <taxon>Basidiomycota</taxon>
        <taxon>Agaricomycotina</taxon>
        <taxon>Agaricomycetes</taxon>
        <taxon>Agaricomycetidae</taxon>
        <taxon>Agaricales</taxon>
        <taxon>Agaricineae</taxon>
        <taxon>Psathyrellaceae</taxon>
        <taxon>Coprinellus</taxon>
    </lineage>
</organism>
<evidence type="ECO:0000313" key="3">
    <source>
        <dbReference type="Proteomes" id="UP000298030"/>
    </source>
</evidence>
<evidence type="ECO:0000259" key="1">
    <source>
        <dbReference type="PROSITE" id="PS50181"/>
    </source>
</evidence>
<name>A0A4Y7SCS5_COPMI</name>
<dbReference type="Proteomes" id="UP000298030">
    <property type="component" value="Unassembled WGS sequence"/>
</dbReference>
<dbReference type="AlphaFoldDB" id="A0A4Y7SCS5"/>
<gene>
    <name evidence="2" type="ORF">FA13DRAFT_1820879</name>
</gene>
<dbReference type="Gene3D" id="3.80.10.10">
    <property type="entry name" value="Ribonuclease Inhibitor"/>
    <property type="match status" value="1"/>
</dbReference>
<sequence length="447" mass="50281">MVPRISQLRSELEFLEEKLRLYQLALSPTRRLPAEILAEMFAFLDDRMLLKMSTVCRAWYSAFAALSSKALSTTRIRFNDGIPCNKHAVYRGSCGCYKSAVQCLWVAPEFIAILTATPNLEGTNLGFIFSSPACLSSLVGSIGDTPTWRSIRNLDLTFSGTWPGRSIKYRTILNGFPDTLKTLTLKHPFDMLTTLTVECGWDSPFIVSLLRASVNAEDLTLNLRHCKYTWTQTTDPIRLPQVRSICLQNPNPQGVRETVKLLHLPSLVRIDIIFPSTNSYINDQRLKQVVDALRFLALSRPAPRIRYLALERARDDADFLSAVLSVFPFLEHLVIDSFEFTGFPKRGNIGQLLPTLQKLEIRSVYDNFDLASFLLYINPCELPSVHRVVTGEAGNPPGEPDALRQVVLGYNSWANSTNIQAAWNENSSMLKALNDNFGVKVLKSRES</sequence>
<dbReference type="SUPFAM" id="SSF81383">
    <property type="entry name" value="F-box domain"/>
    <property type="match status" value="1"/>
</dbReference>
<dbReference type="OrthoDB" id="3365698at2759"/>
<dbReference type="InterPro" id="IPR001810">
    <property type="entry name" value="F-box_dom"/>
</dbReference>
<dbReference type="InterPro" id="IPR032675">
    <property type="entry name" value="LRR_dom_sf"/>
</dbReference>
<dbReference type="PROSITE" id="PS50181">
    <property type="entry name" value="FBOX"/>
    <property type="match status" value="1"/>
</dbReference>
<accession>A0A4Y7SCS5</accession>